<dbReference type="EMBL" id="CAJEWN010003228">
    <property type="protein sequence ID" value="CAD2206950.1"/>
    <property type="molecule type" value="Genomic_DNA"/>
</dbReference>
<evidence type="ECO:0000256" key="9">
    <source>
        <dbReference type="PIRSR" id="PIRSR005586-1"/>
    </source>
</evidence>
<evidence type="ECO:0000256" key="2">
    <source>
        <dbReference type="ARBA" id="ARBA00022478"/>
    </source>
</evidence>
<evidence type="ECO:0000256" key="1">
    <source>
        <dbReference type="ARBA" id="ARBA00004604"/>
    </source>
</evidence>
<feature type="binding site" evidence="9">
    <location>
        <position position="103"/>
    </location>
    <ligand>
        <name>Zn(2+)</name>
        <dbReference type="ChEBI" id="CHEBI:29105"/>
        <label>2</label>
    </ligand>
</feature>
<comment type="function">
    <text evidence="8">DNA-dependent RNA polymerase catalyzes the transcription of DNA into RNA using the four ribonucleoside triphosphates as substrates.</text>
</comment>
<dbReference type="Gene3D" id="2.20.25.10">
    <property type="match status" value="1"/>
</dbReference>
<feature type="binding site" evidence="9">
    <location>
        <position position="31"/>
    </location>
    <ligand>
        <name>Zn(2+)</name>
        <dbReference type="ChEBI" id="CHEBI:29105"/>
        <label>1</label>
    </ligand>
</feature>
<feature type="domain" description="TFIIS-type" evidence="11">
    <location>
        <begin position="71"/>
        <end position="111"/>
    </location>
</feature>
<dbReference type="CDD" id="cd10507">
    <property type="entry name" value="Zn-ribbon_RPA12"/>
    <property type="match status" value="1"/>
</dbReference>
<dbReference type="SUPFAM" id="SSF57783">
    <property type="entry name" value="Zinc beta-ribbon"/>
    <property type="match status" value="1"/>
</dbReference>
<comment type="similarity">
    <text evidence="8">Belongs to the archaeal rpoM/eukaryotic RPA12/RPB9/RPC11 RNA polymerase family.</text>
</comment>
<feature type="binding site" evidence="9">
    <location>
        <position position="12"/>
    </location>
    <ligand>
        <name>Zn(2+)</name>
        <dbReference type="ChEBI" id="CHEBI:29105"/>
        <label>1</label>
    </ligand>
</feature>
<evidence type="ECO:0000259" key="11">
    <source>
        <dbReference type="PROSITE" id="PS51133"/>
    </source>
</evidence>
<evidence type="ECO:0000313" key="15">
    <source>
        <dbReference type="Proteomes" id="UP000580250"/>
    </source>
</evidence>
<evidence type="ECO:0000256" key="10">
    <source>
        <dbReference type="PIRSR" id="PIRSR005586-2"/>
    </source>
</evidence>
<feature type="binding site" evidence="9">
    <location>
        <position position="9"/>
    </location>
    <ligand>
        <name>Zn(2+)</name>
        <dbReference type="ChEBI" id="CHEBI:29105"/>
        <label>1</label>
    </ligand>
</feature>
<feature type="binding site" evidence="9">
    <location>
        <position position="28"/>
    </location>
    <ligand>
        <name>Zn(2+)</name>
        <dbReference type="ChEBI" id="CHEBI:29105"/>
        <label>1</label>
    </ligand>
</feature>
<comment type="function">
    <text evidence="7">Core component of RNA polymerase I (Pol I), a DNA-dependent RNA polymerase which synthesizes ribosomal RNA precursors using the four ribonucleoside triphosphates as substrates. Can mediate Pol I proofreading of the nascent RNA transcript. Anchors into the Pol I active site to monitor transcription fidelity and cleave mis-incorporated 5'-ribonucleotides.</text>
</comment>
<keyword evidence="6 8" id="KW-0539">Nucleus</keyword>
<organism evidence="13 15">
    <name type="scientific">Meloidogyne enterolobii</name>
    <name type="common">Root-knot nematode worm</name>
    <name type="synonym">Meloidogyne mayaguensis</name>
    <dbReference type="NCBI Taxonomy" id="390850"/>
    <lineage>
        <taxon>Eukaryota</taxon>
        <taxon>Metazoa</taxon>
        <taxon>Ecdysozoa</taxon>
        <taxon>Nematoda</taxon>
        <taxon>Chromadorea</taxon>
        <taxon>Rhabditida</taxon>
        <taxon>Tylenchina</taxon>
        <taxon>Tylenchomorpha</taxon>
        <taxon>Tylenchoidea</taxon>
        <taxon>Meloidogynidae</taxon>
        <taxon>Meloidogyninae</taxon>
        <taxon>Meloidogyne</taxon>
    </lineage>
</organism>
<dbReference type="EMBL" id="CAJEWN010000124">
    <property type="protein sequence ID" value="CAD2167153.1"/>
    <property type="molecule type" value="Genomic_DNA"/>
</dbReference>
<feature type="binding site" evidence="9">
    <location>
        <position position="106"/>
    </location>
    <ligand>
        <name>Zn(2+)</name>
        <dbReference type="ChEBI" id="CHEBI:29105"/>
        <label>2</label>
    </ligand>
</feature>
<comment type="caution">
    <text evidence="13">The sequence shown here is derived from an EMBL/GenBank/DDBJ whole genome shotgun (WGS) entry which is preliminary data.</text>
</comment>
<dbReference type="PIRSF" id="PIRSF005586">
    <property type="entry name" value="RNApol_RpoM"/>
    <property type="match status" value="1"/>
</dbReference>
<evidence type="ECO:0000313" key="12">
    <source>
        <dbReference type="EMBL" id="CAD2167153.1"/>
    </source>
</evidence>
<keyword evidence="2 8" id="KW-0240">DNA-directed RNA polymerase</keyword>
<accession>A0A6V7VMA4</accession>
<evidence type="ECO:0000256" key="7">
    <source>
        <dbReference type="ARBA" id="ARBA00044497"/>
    </source>
</evidence>
<feature type="binding site" evidence="9">
    <location>
        <position position="78"/>
    </location>
    <ligand>
        <name>Zn(2+)</name>
        <dbReference type="ChEBI" id="CHEBI:29105"/>
        <label>2</label>
    </ligand>
</feature>
<gene>
    <name evidence="12" type="ORF">MENT_LOCUS18431</name>
    <name evidence="13" type="ORF">MENT_LOCUS27321</name>
    <name evidence="14" type="ORF">MENT_LOCUS60850</name>
</gene>
<dbReference type="InterPro" id="IPR012164">
    <property type="entry name" value="Rpa12/Rpb9/Rpc10/TFS"/>
</dbReference>
<dbReference type="GO" id="GO:0008270">
    <property type="term" value="F:zinc ion binding"/>
    <property type="evidence" value="ECO:0007669"/>
    <property type="project" value="UniProtKB-KW"/>
</dbReference>
<dbReference type="OrthoDB" id="10056816at2759"/>
<dbReference type="InterPro" id="IPR034004">
    <property type="entry name" value="Zn_ribbon_RPA12_C"/>
</dbReference>
<evidence type="ECO:0000313" key="13">
    <source>
        <dbReference type="EMBL" id="CAD2175584.1"/>
    </source>
</evidence>
<dbReference type="InterPro" id="IPR001222">
    <property type="entry name" value="Znf_TFIIS"/>
</dbReference>
<dbReference type="AlphaFoldDB" id="A0A6V7VMA4"/>
<name>A0A6V7VMA4_MELEN</name>
<sequence length="114" mass="13290">MFQQNNDFCTVCGTILPLPELMPSTVQCALCKNKWPAKLDQERNTFTYKRSFEKTQQDDDKNLNVEEDVTVEHLCPKCDYNVATYTTQQTRSADEGQTVFYQCVKCKHRCIEYS</sequence>
<dbReference type="GO" id="GO:0003899">
    <property type="term" value="F:DNA-directed RNA polymerase activity"/>
    <property type="evidence" value="ECO:0007669"/>
    <property type="project" value="InterPro"/>
</dbReference>
<dbReference type="PANTHER" id="PTHR11239">
    <property type="entry name" value="DNA-DIRECTED RNA POLYMERASE"/>
    <property type="match status" value="1"/>
</dbReference>
<dbReference type="GO" id="GO:0003676">
    <property type="term" value="F:nucleic acid binding"/>
    <property type="evidence" value="ECO:0007669"/>
    <property type="project" value="InterPro"/>
</dbReference>
<keyword evidence="3 9" id="KW-0479">Metal-binding</keyword>
<reference evidence="13 15" key="1">
    <citation type="submission" date="2020-08" db="EMBL/GenBank/DDBJ databases">
        <authorList>
            <person name="Koutsovoulos G."/>
            <person name="Danchin GJ E."/>
        </authorList>
    </citation>
    <scope>NUCLEOTIDE SEQUENCE [LARGE SCALE GENOMIC DNA]</scope>
</reference>
<dbReference type="SMART" id="SM00440">
    <property type="entry name" value="ZnF_C2C2"/>
    <property type="match status" value="1"/>
</dbReference>
<dbReference type="PANTHER" id="PTHR11239:SF14">
    <property type="entry name" value="DNA-DIRECTED RNA POLYMERASE I SUBUNIT RPA12"/>
    <property type="match status" value="1"/>
</dbReference>
<dbReference type="GO" id="GO:0006363">
    <property type="term" value="P:termination of RNA polymerase I transcription"/>
    <property type="evidence" value="ECO:0007669"/>
    <property type="project" value="TreeGrafter"/>
</dbReference>
<keyword evidence="4 10" id="KW-0863">Zinc-finger</keyword>
<proteinExistence type="inferred from homology"/>
<comment type="subcellular location">
    <subcellularLocation>
        <location evidence="1">Nucleus</location>
        <location evidence="1">Nucleolus</location>
    </subcellularLocation>
</comment>
<evidence type="ECO:0000313" key="14">
    <source>
        <dbReference type="EMBL" id="CAD2206950.1"/>
    </source>
</evidence>
<dbReference type="Proteomes" id="UP000580250">
    <property type="component" value="Unassembled WGS sequence"/>
</dbReference>
<dbReference type="Pfam" id="PF01096">
    <property type="entry name" value="Zn_ribbon_TFIIS"/>
    <property type="match status" value="1"/>
</dbReference>
<dbReference type="PROSITE" id="PS51133">
    <property type="entry name" value="ZF_TFIIS_2"/>
    <property type="match status" value="1"/>
</dbReference>
<evidence type="ECO:0000256" key="4">
    <source>
        <dbReference type="ARBA" id="ARBA00022771"/>
    </source>
</evidence>
<evidence type="ECO:0000256" key="5">
    <source>
        <dbReference type="ARBA" id="ARBA00022833"/>
    </source>
</evidence>
<feature type="zinc finger region" description="C4-type" evidence="10">
    <location>
        <begin position="9"/>
        <end position="31"/>
    </location>
</feature>
<dbReference type="EMBL" id="CAJEWN010000257">
    <property type="protein sequence ID" value="CAD2175584.1"/>
    <property type="molecule type" value="Genomic_DNA"/>
</dbReference>
<keyword evidence="5 9" id="KW-0862">Zinc</keyword>
<keyword evidence="8" id="KW-0804">Transcription</keyword>
<feature type="binding site" evidence="9">
    <location>
        <position position="75"/>
    </location>
    <ligand>
        <name>Zn(2+)</name>
        <dbReference type="ChEBI" id="CHEBI:29105"/>
        <label>2</label>
    </ligand>
</feature>
<dbReference type="GO" id="GO:0005736">
    <property type="term" value="C:RNA polymerase I complex"/>
    <property type="evidence" value="ECO:0007669"/>
    <property type="project" value="TreeGrafter"/>
</dbReference>
<protein>
    <recommendedName>
        <fullName evidence="8">DNA-directed RNA polymerase subunit</fullName>
    </recommendedName>
</protein>
<evidence type="ECO:0000256" key="3">
    <source>
        <dbReference type="ARBA" id="ARBA00022723"/>
    </source>
</evidence>
<evidence type="ECO:0000256" key="8">
    <source>
        <dbReference type="PIRNR" id="PIRNR005586"/>
    </source>
</evidence>
<evidence type="ECO:0000256" key="6">
    <source>
        <dbReference type="ARBA" id="ARBA00023242"/>
    </source>
</evidence>